<keyword evidence="10" id="KW-1185">Reference proteome</keyword>
<feature type="transmembrane region" description="Helical" evidence="7">
    <location>
        <begin position="365"/>
        <end position="383"/>
    </location>
</feature>
<name>A0A6J8ATG4_MYTCO</name>
<evidence type="ECO:0000313" key="9">
    <source>
        <dbReference type="EMBL" id="CAC5373112.1"/>
    </source>
</evidence>
<comment type="subcellular location">
    <subcellularLocation>
        <location evidence="1">Membrane</location>
        <topology evidence="1">Multi-pass membrane protein</topology>
    </subcellularLocation>
</comment>
<dbReference type="PANTHER" id="PTHR10796">
    <property type="entry name" value="PATCHED-RELATED"/>
    <property type="match status" value="1"/>
</dbReference>
<dbReference type="GO" id="GO:0016020">
    <property type="term" value="C:membrane"/>
    <property type="evidence" value="ECO:0007669"/>
    <property type="project" value="UniProtKB-SubCell"/>
</dbReference>
<feature type="transmembrane region" description="Helical" evidence="7">
    <location>
        <begin position="292"/>
        <end position="312"/>
    </location>
</feature>
<protein>
    <recommendedName>
        <fullName evidence="8">SSD domain-containing protein</fullName>
    </recommendedName>
</protein>
<evidence type="ECO:0000259" key="8">
    <source>
        <dbReference type="PROSITE" id="PS50156"/>
    </source>
</evidence>
<feature type="transmembrane region" description="Helical" evidence="7">
    <location>
        <begin position="324"/>
        <end position="345"/>
    </location>
</feature>
<dbReference type="Proteomes" id="UP000507470">
    <property type="component" value="Unassembled WGS sequence"/>
</dbReference>
<evidence type="ECO:0000256" key="5">
    <source>
        <dbReference type="ARBA" id="ARBA00023136"/>
    </source>
</evidence>
<organism evidence="9 10">
    <name type="scientific">Mytilus coruscus</name>
    <name type="common">Sea mussel</name>
    <dbReference type="NCBI Taxonomy" id="42192"/>
    <lineage>
        <taxon>Eukaryota</taxon>
        <taxon>Metazoa</taxon>
        <taxon>Spiralia</taxon>
        <taxon>Lophotrochozoa</taxon>
        <taxon>Mollusca</taxon>
        <taxon>Bivalvia</taxon>
        <taxon>Autobranchia</taxon>
        <taxon>Pteriomorphia</taxon>
        <taxon>Mytilida</taxon>
        <taxon>Mytiloidea</taxon>
        <taxon>Mytilidae</taxon>
        <taxon>Mytilinae</taxon>
        <taxon>Mytilus</taxon>
    </lineage>
</organism>
<evidence type="ECO:0000256" key="1">
    <source>
        <dbReference type="ARBA" id="ARBA00004141"/>
    </source>
</evidence>
<dbReference type="PROSITE" id="PS50156">
    <property type="entry name" value="SSD"/>
    <property type="match status" value="1"/>
</dbReference>
<feature type="transmembrane region" description="Helical" evidence="7">
    <location>
        <begin position="28"/>
        <end position="47"/>
    </location>
</feature>
<dbReference type="InterPro" id="IPR003392">
    <property type="entry name" value="PTHD_SSD"/>
</dbReference>
<evidence type="ECO:0000256" key="6">
    <source>
        <dbReference type="ARBA" id="ARBA00023180"/>
    </source>
</evidence>
<dbReference type="Pfam" id="PF02460">
    <property type="entry name" value="Patched"/>
    <property type="match status" value="1"/>
</dbReference>
<gene>
    <name evidence="9" type="ORF">MCOR_10976</name>
</gene>
<feature type="domain" description="SSD" evidence="8">
    <location>
        <begin position="258"/>
        <end position="397"/>
    </location>
</feature>
<dbReference type="Gene3D" id="1.20.1640.10">
    <property type="entry name" value="Multidrug efflux transporter AcrB transmembrane domain"/>
    <property type="match status" value="1"/>
</dbReference>
<evidence type="ECO:0000313" key="10">
    <source>
        <dbReference type="Proteomes" id="UP000507470"/>
    </source>
</evidence>
<accession>A0A6J8ATG4</accession>
<sequence length="410" mass="45487">MGCLQCYNKVEKLTGKLFGLYGAFVAKHPWSVIVIAIVANVFMGIGMSRMEIEKDMEVLYTPENNQAMKDRIKVKTSFCDKSATNFFPHSQTGSGNYADIIFEANGNIITENCLSEIRRVRDTIVNFTITDSTNDVTLKYTDICAKRNSQCVITGNVILSSNFEEHIYFGNISYPYLENNFIADVLGNVKVTNGFLKYASLVKLRFHLNEASLDSEKVKKWMESFLKQIAAISTNKTKTLFAHSDSLNNEISSNLDDDIVLFILTFIFIILYASLATANWKCVSDKQNLAKSGVLVTIMSIVGSIGLVSSCHVKVVDMVGVMPFLILGIGIDDMFVLLAGLAETYDDNPEMNPEERIKQVMKSSGVGITITTLTDVIAFFVGASSSFLSVKNFCIYTGELKINKLYGLVK</sequence>
<dbReference type="InterPro" id="IPR051697">
    <property type="entry name" value="Patched_domain-protein"/>
</dbReference>
<evidence type="ECO:0000256" key="3">
    <source>
        <dbReference type="ARBA" id="ARBA00022692"/>
    </source>
</evidence>
<keyword evidence="4 7" id="KW-1133">Transmembrane helix</keyword>
<comment type="similarity">
    <text evidence="2">Belongs to the patched family.</text>
</comment>
<reference evidence="9 10" key="1">
    <citation type="submission" date="2020-06" db="EMBL/GenBank/DDBJ databases">
        <authorList>
            <person name="Li R."/>
            <person name="Bekaert M."/>
        </authorList>
    </citation>
    <scope>NUCLEOTIDE SEQUENCE [LARGE SCALE GENOMIC DNA]</scope>
    <source>
        <strain evidence="10">wild</strain>
    </source>
</reference>
<dbReference type="EMBL" id="CACVKT020001883">
    <property type="protein sequence ID" value="CAC5373112.1"/>
    <property type="molecule type" value="Genomic_DNA"/>
</dbReference>
<evidence type="ECO:0000256" key="7">
    <source>
        <dbReference type="SAM" id="Phobius"/>
    </source>
</evidence>
<proteinExistence type="inferred from homology"/>
<dbReference type="AlphaFoldDB" id="A0A6J8ATG4"/>
<dbReference type="OrthoDB" id="6510177at2759"/>
<keyword evidence="3 7" id="KW-0812">Transmembrane</keyword>
<evidence type="ECO:0000256" key="2">
    <source>
        <dbReference type="ARBA" id="ARBA00005585"/>
    </source>
</evidence>
<keyword evidence="6" id="KW-0325">Glycoprotein</keyword>
<evidence type="ECO:0000256" key="4">
    <source>
        <dbReference type="ARBA" id="ARBA00022989"/>
    </source>
</evidence>
<dbReference type="InterPro" id="IPR000731">
    <property type="entry name" value="SSD"/>
</dbReference>
<dbReference type="PANTHER" id="PTHR10796:SF92">
    <property type="entry name" value="PATCHED-RELATED, ISOFORM A"/>
    <property type="match status" value="1"/>
</dbReference>
<keyword evidence="5 7" id="KW-0472">Membrane</keyword>
<feature type="transmembrane region" description="Helical" evidence="7">
    <location>
        <begin position="259"/>
        <end position="280"/>
    </location>
</feature>
<dbReference type="SUPFAM" id="SSF82866">
    <property type="entry name" value="Multidrug efflux transporter AcrB transmembrane domain"/>
    <property type="match status" value="1"/>
</dbReference>